<keyword evidence="3" id="KW-0808">Transferase</keyword>
<evidence type="ECO:0000256" key="1">
    <source>
        <dbReference type="ARBA" id="ARBA00004479"/>
    </source>
</evidence>
<dbReference type="FunFam" id="1.10.510.10:FF:000554">
    <property type="entry name" value="Predicted protein"/>
    <property type="match status" value="1"/>
</dbReference>
<evidence type="ECO:0000256" key="10">
    <source>
        <dbReference type="ARBA" id="ARBA00022989"/>
    </source>
</evidence>
<dbReference type="GO" id="GO:0030424">
    <property type="term" value="C:axon"/>
    <property type="evidence" value="ECO:0007669"/>
    <property type="project" value="TreeGrafter"/>
</dbReference>
<evidence type="ECO:0000256" key="4">
    <source>
        <dbReference type="ARBA" id="ARBA00022692"/>
    </source>
</evidence>
<dbReference type="InterPro" id="IPR008266">
    <property type="entry name" value="Tyr_kinase_AS"/>
</dbReference>
<evidence type="ECO:0000256" key="5">
    <source>
        <dbReference type="ARBA" id="ARBA00022729"/>
    </source>
</evidence>
<protein>
    <recommendedName>
        <fullName evidence="2">receptor protein-tyrosine kinase</fullName>
        <ecNumber evidence="2">2.7.10.1</ecNumber>
    </recommendedName>
</protein>
<dbReference type="InterPro" id="IPR002011">
    <property type="entry name" value="Tyr_kinase_rcpt_2_CS"/>
</dbReference>
<dbReference type="GO" id="GO:0043560">
    <property type="term" value="F:insulin receptor substrate binding"/>
    <property type="evidence" value="ECO:0007669"/>
    <property type="project" value="TreeGrafter"/>
</dbReference>
<dbReference type="GO" id="GO:0042593">
    <property type="term" value="P:glucose homeostasis"/>
    <property type="evidence" value="ECO:0007669"/>
    <property type="project" value="TreeGrafter"/>
</dbReference>
<evidence type="ECO:0000256" key="12">
    <source>
        <dbReference type="ARBA" id="ARBA00023137"/>
    </source>
</evidence>
<organism evidence="16 17">
    <name type="scientific">Popillia japonica</name>
    <name type="common">Japanese beetle</name>
    <dbReference type="NCBI Taxonomy" id="7064"/>
    <lineage>
        <taxon>Eukaryota</taxon>
        <taxon>Metazoa</taxon>
        <taxon>Ecdysozoa</taxon>
        <taxon>Arthropoda</taxon>
        <taxon>Hexapoda</taxon>
        <taxon>Insecta</taxon>
        <taxon>Pterygota</taxon>
        <taxon>Neoptera</taxon>
        <taxon>Endopterygota</taxon>
        <taxon>Coleoptera</taxon>
        <taxon>Polyphaga</taxon>
        <taxon>Scarabaeiformia</taxon>
        <taxon>Scarabaeidae</taxon>
        <taxon>Rutelinae</taxon>
        <taxon>Popillia</taxon>
    </lineage>
</organism>
<evidence type="ECO:0000256" key="3">
    <source>
        <dbReference type="ARBA" id="ARBA00022679"/>
    </source>
</evidence>
<dbReference type="InterPro" id="IPR011009">
    <property type="entry name" value="Kinase-like_dom_sf"/>
</dbReference>
<dbReference type="PROSITE" id="PS50011">
    <property type="entry name" value="PROTEIN_KINASE_DOM"/>
    <property type="match status" value="1"/>
</dbReference>
<evidence type="ECO:0000256" key="6">
    <source>
        <dbReference type="ARBA" id="ARBA00022737"/>
    </source>
</evidence>
<gene>
    <name evidence="16" type="ORF">QE152_g27222</name>
</gene>
<evidence type="ECO:0000259" key="15">
    <source>
        <dbReference type="PROSITE" id="PS50011"/>
    </source>
</evidence>
<feature type="compositionally biased region" description="Polar residues" evidence="14">
    <location>
        <begin position="237"/>
        <end position="253"/>
    </location>
</feature>
<evidence type="ECO:0000256" key="8">
    <source>
        <dbReference type="ARBA" id="ARBA00022777"/>
    </source>
</evidence>
<dbReference type="Proteomes" id="UP001458880">
    <property type="component" value="Unassembled WGS sequence"/>
</dbReference>
<evidence type="ECO:0000313" key="16">
    <source>
        <dbReference type="EMBL" id="KAK9708420.1"/>
    </source>
</evidence>
<dbReference type="GO" id="GO:0051897">
    <property type="term" value="P:positive regulation of phosphatidylinositol 3-kinase/protein kinase B signal transduction"/>
    <property type="evidence" value="ECO:0007669"/>
    <property type="project" value="TreeGrafter"/>
</dbReference>
<feature type="region of interest" description="Disordered" evidence="14">
    <location>
        <begin position="226"/>
        <end position="253"/>
    </location>
</feature>
<keyword evidence="7" id="KW-0547">Nucleotide-binding</keyword>
<keyword evidence="5" id="KW-0732">Signal</keyword>
<name>A0AAW1JVI7_POPJA</name>
<keyword evidence="11" id="KW-0472">Membrane</keyword>
<dbReference type="PANTHER" id="PTHR24416">
    <property type="entry name" value="TYROSINE-PROTEIN KINASE RECEPTOR"/>
    <property type="match status" value="1"/>
</dbReference>
<dbReference type="PANTHER" id="PTHR24416:SF525">
    <property type="entry name" value="INSULIN-LIKE RECEPTOR"/>
    <property type="match status" value="1"/>
</dbReference>
<evidence type="ECO:0000256" key="7">
    <source>
        <dbReference type="ARBA" id="ARBA00022741"/>
    </source>
</evidence>
<proteinExistence type="predicted"/>
<feature type="domain" description="Protein kinase" evidence="15">
    <location>
        <begin position="1"/>
        <end position="156"/>
    </location>
</feature>
<dbReference type="InterPro" id="IPR050122">
    <property type="entry name" value="RTK"/>
</dbReference>
<sequence length="253" mass="29244">MAAEIADGMAYLAAKKFIHRDLAARNCMVSADYTVKIGDFGMARDIYETDYYRKESKGLLPVRWMAPESLADGVFTSDSDAWSYGVVLWEMVTLAEQPYQGLANEQVFQFVVARGTLDRPPDCPNLLYEIMQVCWKWRPYDRPLFTDIVDKLESHIGQDFRLVSFYHSREGEEYRMNNRERLYNPPALSQPLHEEQFVHWKTSDEEVSLYSGNADRPAEILNSYTHQRHSRPPSNYHLESSSSQNGYNALSSM</sequence>
<accession>A0AAW1JVI7</accession>
<keyword evidence="10" id="KW-1133">Transmembrane helix</keyword>
<evidence type="ECO:0000256" key="11">
    <source>
        <dbReference type="ARBA" id="ARBA00023136"/>
    </source>
</evidence>
<dbReference type="PROSITE" id="PS00109">
    <property type="entry name" value="PROTEIN_KINASE_TYR"/>
    <property type="match status" value="1"/>
</dbReference>
<dbReference type="InterPro" id="IPR020635">
    <property type="entry name" value="Tyr_kinase_cat_dom"/>
</dbReference>
<keyword evidence="9" id="KW-0067">ATP-binding</keyword>
<keyword evidence="12" id="KW-0829">Tyrosine-protein kinase</keyword>
<dbReference type="SUPFAM" id="SSF56112">
    <property type="entry name" value="Protein kinase-like (PK-like)"/>
    <property type="match status" value="1"/>
</dbReference>
<dbReference type="Gene3D" id="1.10.510.10">
    <property type="entry name" value="Transferase(Phosphotransferase) domain 1"/>
    <property type="match status" value="1"/>
</dbReference>
<evidence type="ECO:0000256" key="13">
    <source>
        <dbReference type="ARBA" id="ARBA00051243"/>
    </source>
</evidence>
<keyword evidence="4" id="KW-0812">Transmembrane</keyword>
<dbReference type="GO" id="GO:0005524">
    <property type="term" value="F:ATP binding"/>
    <property type="evidence" value="ECO:0007669"/>
    <property type="project" value="UniProtKB-KW"/>
</dbReference>
<evidence type="ECO:0000313" key="17">
    <source>
        <dbReference type="Proteomes" id="UP001458880"/>
    </source>
</evidence>
<keyword evidence="8 16" id="KW-0418">Kinase</keyword>
<reference evidence="16 17" key="1">
    <citation type="journal article" date="2024" name="BMC Genomics">
        <title>De novo assembly and annotation of Popillia japonica's genome with initial clues to its potential as an invasive pest.</title>
        <authorList>
            <person name="Cucini C."/>
            <person name="Boschi S."/>
            <person name="Funari R."/>
            <person name="Cardaioli E."/>
            <person name="Iannotti N."/>
            <person name="Marturano G."/>
            <person name="Paoli F."/>
            <person name="Bruttini M."/>
            <person name="Carapelli A."/>
            <person name="Frati F."/>
            <person name="Nardi F."/>
        </authorList>
    </citation>
    <scope>NUCLEOTIDE SEQUENCE [LARGE SCALE GENOMIC DNA]</scope>
    <source>
        <strain evidence="16">DMR45628</strain>
    </source>
</reference>
<evidence type="ECO:0000256" key="9">
    <source>
        <dbReference type="ARBA" id="ARBA00022840"/>
    </source>
</evidence>
<dbReference type="PRINTS" id="PR00109">
    <property type="entry name" value="TYRKINASE"/>
</dbReference>
<comment type="catalytic activity">
    <reaction evidence="13">
        <text>L-tyrosyl-[protein] + ATP = O-phospho-L-tyrosyl-[protein] + ADP + H(+)</text>
        <dbReference type="Rhea" id="RHEA:10596"/>
        <dbReference type="Rhea" id="RHEA-COMP:10136"/>
        <dbReference type="Rhea" id="RHEA-COMP:20101"/>
        <dbReference type="ChEBI" id="CHEBI:15378"/>
        <dbReference type="ChEBI" id="CHEBI:30616"/>
        <dbReference type="ChEBI" id="CHEBI:46858"/>
        <dbReference type="ChEBI" id="CHEBI:61978"/>
        <dbReference type="ChEBI" id="CHEBI:456216"/>
        <dbReference type="EC" id="2.7.10.1"/>
    </reaction>
</comment>
<dbReference type="GO" id="GO:0005009">
    <property type="term" value="F:insulin receptor activity"/>
    <property type="evidence" value="ECO:0007669"/>
    <property type="project" value="TreeGrafter"/>
</dbReference>
<dbReference type="GO" id="GO:0005899">
    <property type="term" value="C:insulin receptor complex"/>
    <property type="evidence" value="ECO:0007669"/>
    <property type="project" value="TreeGrafter"/>
</dbReference>
<dbReference type="AlphaFoldDB" id="A0AAW1JVI7"/>
<keyword evidence="17" id="KW-1185">Reference proteome</keyword>
<comment type="caution">
    <text evidence="16">The sequence shown here is derived from an EMBL/GenBank/DDBJ whole genome shotgun (WGS) entry which is preliminary data.</text>
</comment>
<dbReference type="Pfam" id="PF07714">
    <property type="entry name" value="PK_Tyr_Ser-Thr"/>
    <property type="match status" value="1"/>
</dbReference>
<dbReference type="EC" id="2.7.10.1" evidence="2"/>
<evidence type="ECO:0000256" key="14">
    <source>
        <dbReference type="SAM" id="MobiDB-lite"/>
    </source>
</evidence>
<dbReference type="PROSITE" id="PS00239">
    <property type="entry name" value="RECEPTOR_TYR_KIN_II"/>
    <property type="match status" value="1"/>
</dbReference>
<dbReference type="GO" id="GO:0043410">
    <property type="term" value="P:positive regulation of MAPK cascade"/>
    <property type="evidence" value="ECO:0007669"/>
    <property type="project" value="TreeGrafter"/>
</dbReference>
<dbReference type="InterPro" id="IPR000719">
    <property type="entry name" value="Prot_kinase_dom"/>
</dbReference>
<dbReference type="SMART" id="SM00219">
    <property type="entry name" value="TyrKc"/>
    <property type="match status" value="1"/>
</dbReference>
<comment type="subcellular location">
    <subcellularLocation>
        <location evidence="1">Membrane</location>
        <topology evidence="1">Single-pass type I membrane protein</topology>
    </subcellularLocation>
</comment>
<dbReference type="EMBL" id="JASPKY010000330">
    <property type="protein sequence ID" value="KAK9708420.1"/>
    <property type="molecule type" value="Genomic_DNA"/>
</dbReference>
<keyword evidence="6" id="KW-0677">Repeat</keyword>
<dbReference type="InterPro" id="IPR001245">
    <property type="entry name" value="Ser-Thr/Tyr_kinase_cat_dom"/>
</dbReference>
<evidence type="ECO:0000256" key="2">
    <source>
        <dbReference type="ARBA" id="ARBA00011902"/>
    </source>
</evidence>